<dbReference type="Gene3D" id="3.40.50.150">
    <property type="entry name" value="Vaccinia Virus protein VP39"/>
    <property type="match status" value="2"/>
</dbReference>
<evidence type="ECO:0000313" key="10">
    <source>
        <dbReference type="Proteomes" id="UP000838672"/>
    </source>
</evidence>
<protein>
    <recommendedName>
        <fullName evidence="6">Ribosomal RNA large subunit methyltransferase G</fullName>
        <ecNumber evidence="6">2.1.1.174</ecNumber>
    </recommendedName>
    <alternativeName>
        <fullName evidence="6">23S rRNA m2G1835 methyltransferase</fullName>
    </alternativeName>
    <alternativeName>
        <fullName evidence="6">rRNA (guanine-N(2)-)-methyltransferase RlmG</fullName>
    </alternativeName>
</protein>
<dbReference type="PIRSF" id="PIRSF037565">
    <property type="entry name" value="RRNA_m2G_Mtase_RsmD_prd"/>
    <property type="match status" value="1"/>
</dbReference>
<keyword evidence="1 6" id="KW-0963">Cytoplasm</keyword>
<comment type="subcellular location">
    <subcellularLocation>
        <location evidence="6">Cytoplasm</location>
    </subcellularLocation>
</comment>
<proteinExistence type="inferred from homology"/>
<feature type="domain" description="Methyltransferase small" evidence="7">
    <location>
        <begin position="204"/>
        <end position="374"/>
    </location>
</feature>
<evidence type="ECO:0000256" key="3">
    <source>
        <dbReference type="ARBA" id="ARBA00022603"/>
    </source>
</evidence>
<evidence type="ECO:0000259" key="8">
    <source>
        <dbReference type="Pfam" id="PF26049"/>
    </source>
</evidence>
<feature type="domain" description="RlmG N-terminal" evidence="8">
    <location>
        <begin position="15"/>
        <end position="183"/>
    </location>
</feature>
<keyword evidence="2 6" id="KW-0698">rRNA processing</keyword>
<keyword evidence="5 6" id="KW-0949">S-adenosyl-L-methionine</keyword>
<dbReference type="PANTHER" id="PTHR47816">
    <property type="entry name" value="RIBOSOMAL RNA SMALL SUBUNIT METHYLTRANSFERASE C"/>
    <property type="match status" value="1"/>
</dbReference>
<reference evidence="9" key="1">
    <citation type="submission" date="2021-11" db="EMBL/GenBank/DDBJ databases">
        <authorList>
            <person name="Rodrigo-Torres L."/>
            <person name="Arahal R. D."/>
            <person name="Lucena T."/>
        </authorList>
    </citation>
    <scope>NUCLEOTIDE SEQUENCE</scope>
    <source>
        <strain evidence="9">CECT 7929</strain>
    </source>
</reference>
<name>A0ABM8ZS40_9VIBR</name>
<organism evidence="9 10">
    <name type="scientific">Vibrio stylophorae</name>
    <dbReference type="NCBI Taxonomy" id="659351"/>
    <lineage>
        <taxon>Bacteria</taxon>
        <taxon>Pseudomonadati</taxon>
        <taxon>Pseudomonadota</taxon>
        <taxon>Gammaproteobacteria</taxon>
        <taxon>Vibrionales</taxon>
        <taxon>Vibrionaceae</taxon>
        <taxon>Vibrio</taxon>
    </lineage>
</organism>
<dbReference type="Pfam" id="PF26049">
    <property type="entry name" value="RLMG_N"/>
    <property type="match status" value="1"/>
</dbReference>
<dbReference type="EC" id="2.1.1.174" evidence="6"/>
<evidence type="ECO:0000256" key="4">
    <source>
        <dbReference type="ARBA" id="ARBA00022679"/>
    </source>
</evidence>
<evidence type="ECO:0000313" key="9">
    <source>
        <dbReference type="EMBL" id="CAH0532951.1"/>
    </source>
</evidence>
<dbReference type="InterPro" id="IPR046977">
    <property type="entry name" value="RsmC/RlmG"/>
</dbReference>
<evidence type="ECO:0000256" key="6">
    <source>
        <dbReference type="HAMAP-Rule" id="MF_01859"/>
    </source>
</evidence>
<dbReference type="HAMAP" id="MF_01859">
    <property type="entry name" value="23SrRNA_methyltr_G"/>
    <property type="match status" value="1"/>
</dbReference>
<dbReference type="InterPro" id="IPR058679">
    <property type="entry name" value="RlmG_N"/>
</dbReference>
<evidence type="ECO:0000256" key="2">
    <source>
        <dbReference type="ARBA" id="ARBA00022552"/>
    </source>
</evidence>
<dbReference type="CDD" id="cd02440">
    <property type="entry name" value="AdoMet_MTases"/>
    <property type="match status" value="1"/>
</dbReference>
<evidence type="ECO:0000256" key="1">
    <source>
        <dbReference type="ARBA" id="ARBA00022490"/>
    </source>
</evidence>
<keyword evidence="4 6" id="KW-0808">Transferase</keyword>
<comment type="function">
    <text evidence="6">Specifically methylates the guanine in position 1835 (m2G1835) of 23S rRNA.</text>
</comment>
<comment type="catalytic activity">
    <reaction evidence="6">
        <text>guanosine(1835) in 23S rRNA + S-adenosyl-L-methionine = N(2)-methylguanosine(1835) in 23S rRNA + S-adenosyl-L-homocysteine + H(+)</text>
        <dbReference type="Rhea" id="RHEA:42744"/>
        <dbReference type="Rhea" id="RHEA-COMP:10217"/>
        <dbReference type="Rhea" id="RHEA-COMP:10218"/>
        <dbReference type="ChEBI" id="CHEBI:15378"/>
        <dbReference type="ChEBI" id="CHEBI:57856"/>
        <dbReference type="ChEBI" id="CHEBI:59789"/>
        <dbReference type="ChEBI" id="CHEBI:74269"/>
        <dbReference type="ChEBI" id="CHEBI:74481"/>
        <dbReference type="EC" id="2.1.1.174"/>
    </reaction>
</comment>
<dbReference type="PROSITE" id="PS00092">
    <property type="entry name" value="N6_MTASE"/>
    <property type="match status" value="1"/>
</dbReference>
<sequence length="384" mass="42763">MAASAPIFAPIGAPLYRYPKREQDTLQAWDAGDEYLLQYIQEQQLDISEEVWLLNDSFGALACALDKQTAKLRHIHDSHVSQLGTAYNREQSQSTQADFAFWDCLEPWQGTPSLVLMKLPKSQRLLTWQLMKLSQILPKDATLICAGKVKEIHSSTLALFEKHFGPTHTSLAQKKSRLIFSHNAKTQQQLPAPIRWSVPDYDFEMQNHANVFANTKLDIAAHLMLQHIPKDPSLKTIVDLGCGNGILSLQAARLNPQAQIIAVDESPMAVASAHLNADENLGPAHQVEARVNDCLSGFAPQSVDLVLCNPPFHQQNAITDHIAWQMFCDARHVLANEGKLIVIGNRHLGYHIKLKRLFGQVNTLASNGKFVILQASKRPQAKGN</sequence>
<accession>A0ABM8ZS40</accession>
<comment type="caution">
    <text evidence="9">The sequence shown here is derived from an EMBL/GenBank/DDBJ whole genome shotgun (WGS) entry which is preliminary data.</text>
</comment>
<dbReference type="SUPFAM" id="SSF53335">
    <property type="entry name" value="S-adenosyl-L-methionine-dependent methyltransferases"/>
    <property type="match status" value="1"/>
</dbReference>
<dbReference type="InterPro" id="IPR029063">
    <property type="entry name" value="SAM-dependent_MTases_sf"/>
</dbReference>
<evidence type="ECO:0000256" key="5">
    <source>
        <dbReference type="ARBA" id="ARBA00022691"/>
    </source>
</evidence>
<dbReference type="PANTHER" id="PTHR47816:SF5">
    <property type="entry name" value="RIBOSOMAL RNA LARGE SUBUNIT METHYLTRANSFERASE G"/>
    <property type="match status" value="1"/>
</dbReference>
<comment type="similarity">
    <text evidence="6">Belongs to the methyltransferase superfamily. RlmG family.</text>
</comment>
<dbReference type="EMBL" id="CAKLDI010000001">
    <property type="protein sequence ID" value="CAH0532951.1"/>
    <property type="molecule type" value="Genomic_DNA"/>
</dbReference>
<dbReference type="InterPro" id="IPR007848">
    <property type="entry name" value="Small_mtfrase_dom"/>
</dbReference>
<keyword evidence="10" id="KW-1185">Reference proteome</keyword>
<dbReference type="RefSeq" id="WP_237465104.1">
    <property type="nucleotide sequence ID" value="NZ_CAKLDI010000001.1"/>
</dbReference>
<evidence type="ECO:0000259" key="7">
    <source>
        <dbReference type="Pfam" id="PF05175"/>
    </source>
</evidence>
<gene>
    <name evidence="6 9" type="primary">rlmG</name>
    <name evidence="9" type="ORF">VST7929_00800</name>
</gene>
<dbReference type="Pfam" id="PF05175">
    <property type="entry name" value="MTS"/>
    <property type="match status" value="1"/>
</dbReference>
<dbReference type="InterPro" id="IPR017237">
    <property type="entry name" value="RLMG"/>
</dbReference>
<dbReference type="Proteomes" id="UP000838672">
    <property type="component" value="Unassembled WGS sequence"/>
</dbReference>
<dbReference type="InterPro" id="IPR002052">
    <property type="entry name" value="DNA_methylase_N6_adenine_CS"/>
</dbReference>
<dbReference type="GO" id="GO:0052916">
    <property type="term" value="F:23S rRNA (guanine(1835)-N(2))-methyltransferase activity"/>
    <property type="evidence" value="ECO:0007669"/>
    <property type="project" value="UniProtKB-EC"/>
</dbReference>
<keyword evidence="3 6" id="KW-0489">Methyltransferase</keyword>